<proteinExistence type="predicted"/>
<sequence length="227" mass="26194">MGNIRGSSAYCRTAMNELIAFIKCVGPPTLFINLICNDLNWLGMRKALLIADKRPDVDPASICIDEAQQLIEIETHTCVALPHKPICQTKIIEENSTDFLQNGGRFCELKRAAHEKWVNNYYLEILQFWDGNMDIQPCRFNEALAHYVTKYISKVESENLNDGVIQAINRIRQEESDIQQKLFKICMRLLKELQVSACKYVYRLFHPPLRSGSRKCIFLNAQLPDQR</sequence>
<keyword evidence="2" id="KW-1185">Reference proteome</keyword>
<evidence type="ECO:0000313" key="2">
    <source>
        <dbReference type="Proteomes" id="UP000887013"/>
    </source>
</evidence>
<dbReference type="Proteomes" id="UP000887013">
    <property type="component" value="Unassembled WGS sequence"/>
</dbReference>
<gene>
    <name evidence="1" type="primary">AVEN_85060_1</name>
    <name evidence="1" type="ORF">NPIL_656291</name>
</gene>
<dbReference type="OrthoDB" id="416437at2759"/>
<dbReference type="AlphaFoldDB" id="A0A8X6UBS4"/>
<evidence type="ECO:0000313" key="1">
    <source>
        <dbReference type="EMBL" id="GFT98396.1"/>
    </source>
</evidence>
<name>A0A8X6UBS4_NEPPI</name>
<reference evidence="1" key="1">
    <citation type="submission" date="2020-08" db="EMBL/GenBank/DDBJ databases">
        <title>Multicomponent nature underlies the extraordinary mechanical properties of spider dragline silk.</title>
        <authorList>
            <person name="Kono N."/>
            <person name="Nakamura H."/>
            <person name="Mori M."/>
            <person name="Yoshida Y."/>
            <person name="Ohtoshi R."/>
            <person name="Malay A.D."/>
            <person name="Moran D.A.P."/>
            <person name="Tomita M."/>
            <person name="Numata K."/>
            <person name="Arakawa K."/>
        </authorList>
    </citation>
    <scope>NUCLEOTIDE SEQUENCE</scope>
</reference>
<dbReference type="InterPro" id="IPR051055">
    <property type="entry name" value="PIF1_helicase"/>
</dbReference>
<accession>A0A8X6UBS4</accession>
<dbReference type="PANTHER" id="PTHR47642:SF5">
    <property type="entry name" value="ATP-DEPENDENT DNA HELICASE"/>
    <property type="match status" value="1"/>
</dbReference>
<comment type="caution">
    <text evidence="1">The sequence shown here is derived from an EMBL/GenBank/DDBJ whole genome shotgun (WGS) entry which is preliminary data.</text>
</comment>
<dbReference type="PANTHER" id="PTHR47642">
    <property type="entry name" value="ATP-DEPENDENT DNA HELICASE"/>
    <property type="match status" value="1"/>
</dbReference>
<organism evidence="1 2">
    <name type="scientific">Nephila pilipes</name>
    <name type="common">Giant wood spider</name>
    <name type="synonym">Nephila maculata</name>
    <dbReference type="NCBI Taxonomy" id="299642"/>
    <lineage>
        <taxon>Eukaryota</taxon>
        <taxon>Metazoa</taxon>
        <taxon>Ecdysozoa</taxon>
        <taxon>Arthropoda</taxon>
        <taxon>Chelicerata</taxon>
        <taxon>Arachnida</taxon>
        <taxon>Araneae</taxon>
        <taxon>Araneomorphae</taxon>
        <taxon>Entelegynae</taxon>
        <taxon>Araneoidea</taxon>
        <taxon>Nephilidae</taxon>
        <taxon>Nephila</taxon>
    </lineage>
</organism>
<protein>
    <submittedName>
        <fullName evidence="1">Helitron_like_N domain-containing protein</fullName>
    </submittedName>
</protein>
<dbReference type="EMBL" id="BMAW01122317">
    <property type="protein sequence ID" value="GFT98396.1"/>
    <property type="molecule type" value="Genomic_DNA"/>
</dbReference>